<protein>
    <submittedName>
        <fullName evidence="2">Reverse transcriptase</fullName>
    </submittedName>
</protein>
<keyword evidence="2" id="KW-0695">RNA-directed DNA polymerase</keyword>
<keyword evidence="2" id="KW-0808">Transferase</keyword>
<keyword evidence="2" id="KW-0548">Nucleotidyltransferase</keyword>
<proteinExistence type="predicted"/>
<name>A0A5B6VNP3_9ROSI</name>
<dbReference type="AlphaFoldDB" id="A0A5B6VNP3"/>
<keyword evidence="3" id="KW-1185">Reference proteome</keyword>
<feature type="chain" id="PRO_5022821539" evidence="1">
    <location>
        <begin position="21"/>
        <end position="319"/>
    </location>
</feature>
<reference evidence="2" key="1">
    <citation type="submission" date="2019-08" db="EMBL/GenBank/DDBJ databases">
        <authorList>
            <person name="Liu F."/>
        </authorList>
    </citation>
    <scope>NUCLEOTIDE SEQUENCE [LARGE SCALE GENOMIC DNA]</scope>
    <source>
        <strain evidence="2">PA1801</strain>
        <tissue evidence="2">Leaf</tissue>
    </source>
</reference>
<dbReference type="Proteomes" id="UP000325315">
    <property type="component" value="Unassembled WGS sequence"/>
</dbReference>
<dbReference type="EMBL" id="SMMG02000006">
    <property type="protein sequence ID" value="KAA3470644.1"/>
    <property type="molecule type" value="Genomic_DNA"/>
</dbReference>
<keyword evidence="1" id="KW-0732">Signal</keyword>
<sequence>MVRMEFSICWVDLLLHCVRSVIYPIILKGEVGLTFSPRRLGIIWSMGQKLVDVDLKYRIYYLWMTVSSLERPGLILAEYELCSGQCINFDKSSILFSSNTDESTMESMATCLGVRISTEPECYLGLPNMVGHNRKRVFQVLKDRLQSQIESWCIRPISQGGKEVFIKSVLQSIPTFSMSCFLMSSSLCSDIKNIINQFWWKSTRGRERISWCTWSKLWIGFSCFGKHPTSLLVQALKAKYYPVCDFLHALLGTYPSYLWKSIWVAKGLLHLGFGWRVGDGASIRVWDDVWILDLLGWYLHCMGVSFSVLFVLEFINSTT</sequence>
<evidence type="ECO:0000256" key="1">
    <source>
        <dbReference type="SAM" id="SignalP"/>
    </source>
</evidence>
<evidence type="ECO:0000313" key="2">
    <source>
        <dbReference type="EMBL" id="KAA3470644.1"/>
    </source>
</evidence>
<comment type="caution">
    <text evidence="2">The sequence shown here is derived from an EMBL/GenBank/DDBJ whole genome shotgun (WGS) entry which is preliminary data.</text>
</comment>
<accession>A0A5B6VNP3</accession>
<dbReference type="OrthoDB" id="1734132at2759"/>
<gene>
    <name evidence="2" type="ORF">EPI10_016334</name>
</gene>
<dbReference type="GO" id="GO:0003964">
    <property type="term" value="F:RNA-directed DNA polymerase activity"/>
    <property type="evidence" value="ECO:0007669"/>
    <property type="project" value="UniProtKB-KW"/>
</dbReference>
<feature type="signal peptide" evidence="1">
    <location>
        <begin position="1"/>
        <end position="20"/>
    </location>
</feature>
<evidence type="ECO:0000313" key="3">
    <source>
        <dbReference type="Proteomes" id="UP000325315"/>
    </source>
</evidence>
<dbReference type="PANTHER" id="PTHR33116">
    <property type="entry name" value="REVERSE TRANSCRIPTASE ZINC-BINDING DOMAIN-CONTAINING PROTEIN-RELATED-RELATED"/>
    <property type="match status" value="1"/>
</dbReference>
<organism evidence="2 3">
    <name type="scientific">Gossypium australe</name>
    <dbReference type="NCBI Taxonomy" id="47621"/>
    <lineage>
        <taxon>Eukaryota</taxon>
        <taxon>Viridiplantae</taxon>
        <taxon>Streptophyta</taxon>
        <taxon>Embryophyta</taxon>
        <taxon>Tracheophyta</taxon>
        <taxon>Spermatophyta</taxon>
        <taxon>Magnoliopsida</taxon>
        <taxon>eudicotyledons</taxon>
        <taxon>Gunneridae</taxon>
        <taxon>Pentapetalae</taxon>
        <taxon>rosids</taxon>
        <taxon>malvids</taxon>
        <taxon>Malvales</taxon>
        <taxon>Malvaceae</taxon>
        <taxon>Malvoideae</taxon>
        <taxon>Gossypium</taxon>
    </lineage>
</organism>
<dbReference type="PANTHER" id="PTHR33116:SF86">
    <property type="entry name" value="REVERSE TRANSCRIPTASE DOMAIN-CONTAINING PROTEIN"/>
    <property type="match status" value="1"/>
</dbReference>